<keyword evidence="4" id="KW-1185">Reference proteome</keyword>
<evidence type="ECO:0000313" key="5">
    <source>
        <dbReference type="Proteomes" id="UP000435112"/>
    </source>
</evidence>
<feature type="region of interest" description="Disordered" evidence="1">
    <location>
        <begin position="1"/>
        <end position="28"/>
    </location>
</feature>
<feature type="region of interest" description="Disordered" evidence="1">
    <location>
        <begin position="137"/>
        <end position="228"/>
    </location>
</feature>
<dbReference type="EMBL" id="QXFT01000864">
    <property type="protein sequence ID" value="KAE9334268.1"/>
    <property type="molecule type" value="Genomic_DNA"/>
</dbReference>
<dbReference type="Proteomes" id="UP000434957">
    <property type="component" value="Unassembled WGS sequence"/>
</dbReference>
<feature type="compositionally biased region" description="Polar residues" evidence="1">
    <location>
        <begin position="1"/>
        <end position="18"/>
    </location>
</feature>
<organism evidence="3 4">
    <name type="scientific">Phytophthora rubi</name>
    <dbReference type="NCBI Taxonomy" id="129364"/>
    <lineage>
        <taxon>Eukaryota</taxon>
        <taxon>Sar</taxon>
        <taxon>Stramenopiles</taxon>
        <taxon>Oomycota</taxon>
        <taxon>Peronosporomycetes</taxon>
        <taxon>Peronosporales</taxon>
        <taxon>Peronosporaceae</taxon>
        <taxon>Phytophthora</taxon>
    </lineage>
</organism>
<accession>A0A6A4EWY7</accession>
<proteinExistence type="predicted"/>
<dbReference type="AlphaFoldDB" id="A0A6A4EWY7"/>
<protein>
    <submittedName>
        <fullName evidence="3">Uncharacterized protein</fullName>
    </submittedName>
</protein>
<evidence type="ECO:0000313" key="3">
    <source>
        <dbReference type="EMBL" id="KAE9334268.1"/>
    </source>
</evidence>
<evidence type="ECO:0000313" key="2">
    <source>
        <dbReference type="EMBL" id="KAE9018338.1"/>
    </source>
</evidence>
<dbReference type="Proteomes" id="UP000435112">
    <property type="component" value="Unassembled WGS sequence"/>
</dbReference>
<evidence type="ECO:0000256" key="1">
    <source>
        <dbReference type="SAM" id="MobiDB-lite"/>
    </source>
</evidence>
<feature type="compositionally biased region" description="Basic and acidic residues" evidence="1">
    <location>
        <begin position="165"/>
        <end position="177"/>
    </location>
</feature>
<dbReference type="EMBL" id="QXFU01000855">
    <property type="protein sequence ID" value="KAE9018338.1"/>
    <property type="molecule type" value="Genomic_DNA"/>
</dbReference>
<gene>
    <name evidence="2" type="ORF">PR002_g13129</name>
    <name evidence="3" type="ORF">PR003_g13603</name>
</gene>
<name>A0A6A4EWY7_9STRA</name>
<feature type="compositionally biased region" description="Polar residues" evidence="1">
    <location>
        <begin position="198"/>
        <end position="207"/>
    </location>
</feature>
<feature type="compositionally biased region" description="Polar residues" evidence="1">
    <location>
        <begin position="149"/>
        <end position="163"/>
    </location>
</feature>
<reference evidence="3 4" key="1">
    <citation type="submission" date="2018-08" db="EMBL/GenBank/DDBJ databases">
        <title>Genomic investigation of the strawberry pathogen Phytophthora fragariae indicates pathogenicity is determined by transcriptional variation in three key races.</title>
        <authorList>
            <person name="Adams T.M."/>
            <person name="Armitage A.D."/>
            <person name="Sobczyk M.K."/>
            <person name="Bates H.J."/>
            <person name="Dunwell J.M."/>
            <person name="Nellist C.F."/>
            <person name="Harrison R.J."/>
        </authorList>
    </citation>
    <scope>NUCLEOTIDE SEQUENCE [LARGE SCALE GENOMIC DNA]</scope>
    <source>
        <strain evidence="2 5">SCRP324</strain>
        <strain evidence="3 4">SCRP333</strain>
    </source>
</reference>
<comment type="caution">
    <text evidence="3">The sequence shown here is derived from an EMBL/GenBank/DDBJ whole genome shotgun (WGS) entry which is preliminary data.</text>
</comment>
<dbReference type="OrthoDB" id="122075at2759"/>
<sequence>MTNSASRQKSNAAKNVTSPRKGAKVQQSKLEMQQSVGASFVLRLVLGLAPEKRAACQTLREILNLDNTARLVLVPTAKGLKPISGKTNAADWTNVNQHKLKHMVKQAQSDKFQDAMQQLGGQHLYDSIRTQLRQVGGVWNDNKDRPGLQTKSLRSLSNSTKNSKQQKEAEHRKEQPAKDATNGQIKTAKIPPPAPTNVMPTKGTTTLKKAKSVAPAKNTTTQTKNATPVKGVPLLGSWAGPVPASVVLSRPSAIVSSAPKMSARAGNGGRAILSRAI</sequence>
<evidence type="ECO:0000313" key="4">
    <source>
        <dbReference type="Proteomes" id="UP000434957"/>
    </source>
</evidence>
<feature type="compositionally biased region" description="Low complexity" evidence="1">
    <location>
        <begin position="215"/>
        <end position="228"/>
    </location>
</feature>